<keyword evidence="1" id="KW-1133">Transmembrane helix</keyword>
<dbReference type="EMBL" id="JAVCQK010000225">
    <property type="protein sequence ID" value="MFH7519008.1"/>
    <property type="molecule type" value="Genomic_DNA"/>
</dbReference>
<organism evidence="2 3">
    <name type="scientific">Pseudomonas syringae pv. tagetis</name>
    <dbReference type="NCBI Taxonomy" id="129140"/>
    <lineage>
        <taxon>Bacteria</taxon>
        <taxon>Pseudomonadati</taxon>
        <taxon>Pseudomonadota</taxon>
        <taxon>Gammaproteobacteria</taxon>
        <taxon>Pseudomonadales</taxon>
        <taxon>Pseudomonadaceae</taxon>
        <taxon>Pseudomonas</taxon>
    </lineage>
</organism>
<evidence type="ECO:0008006" key="4">
    <source>
        <dbReference type="Google" id="ProtNLM"/>
    </source>
</evidence>
<dbReference type="Proteomes" id="UP001610657">
    <property type="component" value="Unassembled WGS sequence"/>
</dbReference>
<proteinExistence type="predicted"/>
<evidence type="ECO:0000313" key="2">
    <source>
        <dbReference type="EMBL" id="MFH7519008.1"/>
    </source>
</evidence>
<protein>
    <recommendedName>
        <fullName evidence="4">Ubiquinone biosynthesis regulatory protein kinase UbiB</fullName>
    </recommendedName>
</protein>
<keyword evidence="1" id="KW-0812">Transmembrane</keyword>
<name>A0ABW7NVS9_9PSED</name>
<feature type="non-terminal residue" evidence="2">
    <location>
        <position position="1"/>
    </location>
</feature>
<accession>A0ABW7NVS9</accession>
<feature type="transmembrane region" description="Helical" evidence="1">
    <location>
        <begin position="41"/>
        <end position="60"/>
    </location>
</feature>
<reference evidence="2 3" key="1">
    <citation type="submission" date="2023-08" db="EMBL/GenBank/DDBJ databases">
        <title>Genomic and mutational analysis of Pseudomonas syringae pv. tagetis EB037 pathogenicity on sunflower.</title>
        <authorList>
            <person name="Maul J.E."/>
        </authorList>
    </citation>
    <scope>NUCLEOTIDE SEQUENCE [LARGE SCALE GENOMIC DNA]</scope>
    <source>
        <strain evidence="2 3">EB037_T1</strain>
    </source>
</reference>
<feature type="transmembrane region" description="Helical" evidence="1">
    <location>
        <begin position="72"/>
        <end position="90"/>
    </location>
</feature>
<sequence length="91" mass="10065">DMPRLVHAWLTQQVEGRHELSMRSRDLAALDASVQRLQTRAVGAITGVGLLAIAALMYVLQPPGWYWGDVPAWSWLSGAVGAVALLRAWWK</sequence>
<evidence type="ECO:0000313" key="3">
    <source>
        <dbReference type="Proteomes" id="UP001610657"/>
    </source>
</evidence>
<comment type="caution">
    <text evidence="2">The sequence shown here is derived from an EMBL/GenBank/DDBJ whole genome shotgun (WGS) entry which is preliminary data.</text>
</comment>
<evidence type="ECO:0000256" key="1">
    <source>
        <dbReference type="SAM" id="Phobius"/>
    </source>
</evidence>
<gene>
    <name evidence="2" type="ORF">RA271_28195</name>
</gene>
<keyword evidence="1" id="KW-0472">Membrane</keyword>
<dbReference type="RefSeq" id="WP_395577786.1">
    <property type="nucleotide sequence ID" value="NZ_JAVCQK010000225.1"/>
</dbReference>
<keyword evidence="3" id="KW-1185">Reference proteome</keyword>